<evidence type="ECO:0000256" key="3">
    <source>
        <dbReference type="ARBA" id="ARBA00022840"/>
    </source>
</evidence>
<dbReference type="Gene3D" id="3.40.50.300">
    <property type="entry name" value="P-loop containing nucleotide triphosphate hydrolases"/>
    <property type="match status" value="1"/>
</dbReference>
<dbReference type="InterPro" id="IPR015854">
    <property type="entry name" value="ABC_transpr_LolD-like"/>
</dbReference>
<reference evidence="5 6" key="1">
    <citation type="submission" date="2019-11" db="EMBL/GenBank/DDBJ databases">
        <authorList>
            <person name="He Y."/>
        </authorList>
    </citation>
    <scope>NUCLEOTIDE SEQUENCE [LARGE SCALE GENOMIC DNA]</scope>
    <source>
        <strain evidence="5 6">SCSIO 58843</strain>
    </source>
</reference>
<evidence type="ECO:0000256" key="1">
    <source>
        <dbReference type="ARBA" id="ARBA00022448"/>
    </source>
</evidence>
<dbReference type="PROSITE" id="PS50893">
    <property type="entry name" value="ABC_TRANSPORTER_2"/>
    <property type="match status" value="1"/>
</dbReference>
<dbReference type="SUPFAM" id="SSF52540">
    <property type="entry name" value="P-loop containing nucleoside triphosphate hydrolases"/>
    <property type="match status" value="1"/>
</dbReference>
<dbReference type="PANTHER" id="PTHR24220">
    <property type="entry name" value="IMPORT ATP-BINDING PROTEIN"/>
    <property type="match status" value="1"/>
</dbReference>
<evidence type="ECO:0000313" key="5">
    <source>
        <dbReference type="EMBL" id="QGG96828.1"/>
    </source>
</evidence>
<dbReference type="SMART" id="SM00382">
    <property type="entry name" value="AAA"/>
    <property type="match status" value="1"/>
</dbReference>
<dbReference type="InterPro" id="IPR003439">
    <property type="entry name" value="ABC_transporter-like_ATP-bd"/>
</dbReference>
<dbReference type="GO" id="GO:0016887">
    <property type="term" value="F:ATP hydrolysis activity"/>
    <property type="evidence" value="ECO:0007669"/>
    <property type="project" value="InterPro"/>
</dbReference>
<dbReference type="PANTHER" id="PTHR24220:SF86">
    <property type="entry name" value="ABC TRANSPORTER ABCH.1"/>
    <property type="match status" value="1"/>
</dbReference>
<dbReference type="KEGG" id="atq:GH723_17945"/>
<dbReference type="InterPro" id="IPR027417">
    <property type="entry name" value="P-loop_NTPase"/>
</dbReference>
<dbReference type="GO" id="GO:0098796">
    <property type="term" value="C:membrane protein complex"/>
    <property type="evidence" value="ECO:0007669"/>
    <property type="project" value="UniProtKB-ARBA"/>
</dbReference>
<dbReference type="AlphaFoldDB" id="A0A5Q2RIZ2"/>
<dbReference type="Pfam" id="PF00005">
    <property type="entry name" value="ABC_tran"/>
    <property type="match status" value="1"/>
</dbReference>
<dbReference type="FunFam" id="3.40.50.300:FF:000032">
    <property type="entry name" value="Export ABC transporter ATP-binding protein"/>
    <property type="match status" value="1"/>
</dbReference>
<protein>
    <submittedName>
        <fullName evidence="5">ATP-binding cassette domain-containing protein</fullName>
    </submittedName>
</protein>
<gene>
    <name evidence="5" type="ORF">GH723_17945</name>
</gene>
<evidence type="ECO:0000259" key="4">
    <source>
        <dbReference type="PROSITE" id="PS50893"/>
    </source>
</evidence>
<dbReference type="GO" id="GO:0005886">
    <property type="term" value="C:plasma membrane"/>
    <property type="evidence" value="ECO:0007669"/>
    <property type="project" value="TreeGrafter"/>
</dbReference>
<evidence type="ECO:0000313" key="6">
    <source>
        <dbReference type="Proteomes" id="UP000334019"/>
    </source>
</evidence>
<organism evidence="5 6">
    <name type="scientific">Actinomarinicola tropica</name>
    <dbReference type="NCBI Taxonomy" id="2789776"/>
    <lineage>
        <taxon>Bacteria</taxon>
        <taxon>Bacillati</taxon>
        <taxon>Actinomycetota</taxon>
        <taxon>Acidimicrobiia</taxon>
        <taxon>Acidimicrobiales</taxon>
        <taxon>Iamiaceae</taxon>
        <taxon>Actinomarinicola</taxon>
    </lineage>
</organism>
<name>A0A5Q2RIZ2_9ACTN</name>
<feature type="domain" description="ABC transporter" evidence="4">
    <location>
        <begin position="16"/>
        <end position="239"/>
    </location>
</feature>
<evidence type="ECO:0000256" key="2">
    <source>
        <dbReference type="ARBA" id="ARBA00022741"/>
    </source>
</evidence>
<dbReference type="EMBL" id="CP045851">
    <property type="protein sequence ID" value="QGG96828.1"/>
    <property type="molecule type" value="Genomic_DNA"/>
</dbReference>
<keyword evidence="2" id="KW-0547">Nucleotide-binding</keyword>
<dbReference type="CDD" id="cd03255">
    <property type="entry name" value="ABC_MJ0796_LolCDE_FtsE"/>
    <property type="match status" value="1"/>
</dbReference>
<dbReference type="GO" id="GO:0022857">
    <property type="term" value="F:transmembrane transporter activity"/>
    <property type="evidence" value="ECO:0007669"/>
    <property type="project" value="TreeGrafter"/>
</dbReference>
<keyword evidence="1" id="KW-0813">Transport</keyword>
<keyword evidence="3 5" id="KW-0067">ATP-binding</keyword>
<dbReference type="GO" id="GO:0005524">
    <property type="term" value="F:ATP binding"/>
    <property type="evidence" value="ECO:0007669"/>
    <property type="project" value="UniProtKB-KW"/>
</dbReference>
<dbReference type="Proteomes" id="UP000334019">
    <property type="component" value="Chromosome"/>
</dbReference>
<sequence length="239" mass="25115">MTTSSLPDPAAGVPVVAVRDVRRTFDPTTAPVRALRGVDLEVRAGEMVAVMGPSGSGKSTLLDVIAGLERPDAGSVEVAGVVLDHMDADALARHRRRHVGIVFQFFHLIDGMSAHDNVALAALVAGASRRRADAAAHEVLDLLGLLDKADAPPAALSGGLRQRLAIARALVNRPTVVLADEPTGALDSDSSAEVMDLLSRLHRDGQTIVAVTHDADVAARADRILQMRDGRITSGEERA</sequence>
<proteinExistence type="predicted"/>
<dbReference type="RefSeq" id="WP_153760930.1">
    <property type="nucleotide sequence ID" value="NZ_CP045851.1"/>
</dbReference>
<dbReference type="InterPro" id="IPR003593">
    <property type="entry name" value="AAA+_ATPase"/>
</dbReference>
<keyword evidence="6" id="KW-1185">Reference proteome</keyword>
<accession>A0A5Q2RIZ2</accession>
<dbReference type="InterPro" id="IPR017911">
    <property type="entry name" value="MacB-like_ATP-bd"/>
</dbReference>